<comment type="subcellular location">
    <subcellularLocation>
        <location evidence="1">Membrane</location>
        <topology evidence="1">Multi-pass membrane protein</topology>
    </subcellularLocation>
</comment>
<reference evidence="7" key="1">
    <citation type="journal article" date="2014" name="Int. J. Syst. Evol. Microbiol.">
        <title>Complete genome sequence of Corynebacterium casei LMG S-19264T (=DSM 44701T), isolated from a smear-ripened cheese.</title>
        <authorList>
            <consortium name="US DOE Joint Genome Institute (JGI-PGF)"/>
            <person name="Walter F."/>
            <person name="Albersmeier A."/>
            <person name="Kalinowski J."/>
            <person name="Ruckert C."/>
        </authorList>
    </citation>
    <scope>NUCLEOTIDE SEQUENCE</scope>
    <source>
        <strain evidence="7">CGMCC 4.3508</strain>
    </source>
</reference>
<dbReference type="InterPro" id="IPR052165">
    <property type="entry name" value="Membrane_assoc_protease"/>
</dbReference>
<keyword evidence="3 5" id="KW-1133">Transmembrane helix</keyword>
<dbReference type="AlphaFoldDB" id="A0A917RBL4"/>
<evidence type="ECO:0000256" key="1">
    <source>
        <dbReference type="ARBA" id="ARBA00004141"/>
    </source>
</evidence>
<dbReference type="Proteomes" id="UP000638263">
    <property type="component" value="Unassembled WGS sequence"/>
</dbReference>
<proteinExistence type="predicted"/>
<evidence type="ECO:0000256" key="3">
    <source>
        <dbReference type="ARBA" id="ARBA00022989"/>
    </source>
</evidence>
<name>A0A917RBL4_9NOCA</name>
<protein>
    <recommendedName>
        <fullName evidence="6">NfeD-like C-terminal domain-containing protein</fullName>
    </recommendedName>
</protein>
<accession>A0A917RBL4</accession>
<organism evidence="7 8">
    <name type="scientific">Nocardia jinanensis</name>
    <dbReference type="NCBI Taxonomy" id="382504"/>
    <lineage>
        <taxon>Bacteria</taxon>
        <taxon>Bacillati</taxon>
        <taxon>Actinomycetota</taxon>
        <taxon>Actinomycetes</taxon>
        <taxon>Mycobacteriales</taxon>
        <taxon>Nocardiaceae</taxon>
        <taxon>Nocardia</taxon>
    </lineage>
</organism>
<dbReference type="Pfam" id="PF01957">
    <property type="entry name" value="NfeD"/>
    <property type="match status" value="1"/>
</dbReference>
<dbReference type="PANTHER" id="PTHR33507:SF3">
    <property type="entry name" value="INNER MEMBRANE PROTEIN YBBJ"/>
    <property type="match status" value="1"/>
</dbReference>
<dbReference type="EMBL" id="BMMH01000002">
    <property type="protein sequence ID" value="GGL00207.1"/>
    <property type="molecule type" value="Genomic_DNA"/>
</dbReference>
<evidence type="ECO:0000256" key="4">
    <source>
        <dbReference type="ARBA" id="ARBA00023136"/>
    </source>
</evidence>
<evidence type="ECO:0000313" key="8">
    <source>
        <dbReference type="Proteomes" id="UP000638263"/>
    </source>
</evidence>
<keyword evidence="8" id="KW-1185">Reference proteome</keyword>
<keyword evidence="2 5" id="KW-0812">Transmembrane</keyword>
<dbReference type="GO" id="GO:0005886">
    <property type="term" value="C:plasma membrane"/>
    <property type="evidence" value="ECO:0007669"/>
    <property type="project" value="TreeGrafter"/>
</dbReference>
<dbReference type="Gene3D" id="2.40.50.140">
    <property type="entry name" value="Nucleic acid-binding proteins"/>
    <property type="match status" value="1"/>
</dbReference>
<feature type="transmembrane region" description="Helical" evidence="5">
    <location>
        <begin position="43"/>
        <end position="65"/>
    </location>
</feature>
<evidence type="ECO:0000256" key="2">
    <source>
        <dbReference type="ARBA" id="ARBA00022692"/>
    </source>
</evidence>
<dbReference type="PANTHER" id="PTHR33507">
    <property type="entry name" value="INNER MEMBRANE PROTEIN YBBJ"/>
    <property type="match status" value="1"/>
</dbReference>
<dbReference type="InterPro" id="IPR012340">
    <property type="entry name" value="NA-bd_OB-fold"/>
</dbReference>
<dbReference type="SUPFAM" id="SSF141322">
    <property type="entry name" value="NfeD domain-like"/>
    <property type="match status" value="1"/>
</dbReference>
<keyword evidence="4 5" id="KW-0472">Membrane</keyword>
<comment type="caution">
    <text evidence="7">The sequence shown here is derived from an EMBL/GenBank/DDBJ whole genome shotgun (WGS) entry which is preliminary data.</text>
</comment>
<sequence>MGYVAAIVWLVAGILLAAAEMFVGELTLLMLGSAALLTAGVSFLAGTTPVVDAVVFAVSAVVLLLGVRPVLLRRFGTPPPTLTNADALPGKTARVLEPVGEHGGLVKLGGEVWTARALDPGEEYPEGATVYVMKIDGATAVVWRGP</sequence>
<feature type="domain" description="NfeD-like C-terminal" evidence="6">
    <location>
        <begin position="85"/>
        <end position="144"/>
    </location>
</feature>
<evidence type="ECO:0000259" key="6">
    <source>
        <dbReference type="Pfam" id="PF01957"/>
    </source>
</evidence>
<reference evidence="7" key="2">
    <citation type="submission" date="2020-09" db="EMBL/GenBank/DDBJ databases">
        <authorList>
            <person name="Sun Q."/>
            <person name="Zhou Y."/>
        </authorList>
    </citation>
    <scope>NUCLEOTIDE SEQUENCE</scope>
    <source>
        <strain evidence="7">CGMCC 4.3508</strain>
    </source>
</reference>
<dbReference type="InterPro" id="IPR002810">
    <property type="entry name" value="NfeD-like_C"/>
</dbReference>
<gene>
    <name evidence="7" type="ORF">GCM10011588_13640</name>
</gene>
<evidence type="ECO:0000256" key="5">
    <source>
        <dbReference type="SAM" id="Phobius"/>
    </source>
</evidence>
<evidence type="ECO:0000313" key="7">
    <source>
        <dbReference type="EMBL" id="GGL00207.1"/>
    </source>
</evidence>